<dbReference type="WBParaSite" id="nRc.2.0.1.t10378-RA">
    <property type="protein sequence ID" value="nRc.2.0.1.t10378-RA"/>
    <property type="gene ID" value="nRc.2.0.1.g10378"/>
</dbReference>
<organism evidence="1 2">
    <name type="scientific">Romanomermis culicivorax</name>
    <name type="common">Nematode worm</name>
    <dbReference type="NCBI Taxonomy" id="13658"/>
    <lineage>
        <taxon>Eukaryota</taxon>
        <taxon>Metazoa</taxon>
        <taxon>Ecdysozoa</taxon>
        <taxon>Nematoda</taxon>
        <taxon>Enoplea</taxon>
        <taxon>Dorylaimia</taxon>
        <taxon>Mermithida</taxon>
        <taxon>Mermithoidea</taxon>
        <taxon>Mermithidae</taxon>
        <taxon>Romanomermis</taxon>
    </lineage>
</organism>
<dbReference type="AlphaFoldDB" id="A0A915I9D5"/>
<proteinExistence type="predicted"/>
<reference evidence="2" key="1">
    <citation type="submission" date="2022-11" db="UniProtKB">
        <authorList>
            <consortium name="WormBaseParasite"/>
        </authorList>
    </citation>
    <scope>IDENTIFICATION</scope>
</reference>
<sequence length="86" mass="10144">MDIRPRWTENYPLILEQSAVYPKMWAYNACILDFNIEILKYKVSSLEIKINNQEDDSIFELNFQSCLIIIIIIIDDSFHFRNGAQG</sequence>
<name>A0A915I9D5_ROMCU</name>
<accession>A0A915I9D5</accession>
<evidence type="ECO:0000313" key="2">
    <source>
        <dbReference type="WBParaSite" id="nRc.2.0.1.t10378-RA"/>
    </source>
</evidence>
<evidence type="ECO:0000313" key="1">
    <source>
        <dbReference type="Proteomes" id="UP000887565"/>
    </source>
</evidence>
<keyword evidence="1" id="KW-1185">Reference proteome</keyword>
<protein>
    <submittedName>
        <fullName evidence="2">Uncharacterized protein</fullName>
    </submittedName>
</protein>
<dbReference type="Proteomes" id="UP000887565">
    <property type="component" value="Unplaced"/>
</dbReference>